<comment type="caution">
    <text evidence="2">Lacks conserved residue(s) required for the propagation of feature annotation.</text>
</comment>
<keyword evidence="3" id="KW-0732">Signal</keyword>
<evidence type="ECO:0000256" key="2">
    <source>
        <dbReference type="PROSITE-ProRule" id="PRU00059"/>
    </source>
</evidence>
<keyword evidence="6" id="KW-1185">Reference proteome</keyword>
<feature type="signal peptide" evidence="3">
    <location>
        <begin position="1"/>
        <end position="19"/>
    </location>
</feature>
<dbReference type="PROSITE" id="PS01180">
    <property type="entry name" value="CUB"/>
    <property type="match status" value="1"/>
</dbReference>
<dbReference type="AlphaFoldDB" id="A0AAV7XZ16"/>
<name>A0AAV7XZ16_9NEOP</name>
<dbReference type="Gene3D" id="2.60.120.290">
    <property type="entry name" value="Spermadhesin, CUB domain"/>
    <property type="match status" value="1"/>
</dbReference>
<sequence>MSLAPAWGAAVTLLALALAAAPAAPDAPPGPPAEPPIAAPVAAAPACGGTTVGQDSGVLQTPGFPGPYPVPLRCTWVLDVSHRQEPSIALYLTQLYVLSGLTVTQYAYYEREDFHMGEQLLLTVSEQTALTSRVVVAHSPYLVVRLRGQRLEGNQLRALPHLLAVFGFNVTWEARDGHPPPPARPSCSASACSLAGSCLASADFT</sequence>
<evidence type="ECO:0000256" key="3">
    <source>
        <dbReference type="SAM" id="SignalP"/>
    </source>
</evidence>
<evidence type="ECO:0000259" key="4">
    <source>
        <dbReference type="PROSITE" id="PS01180"/>
    </source>
</evidence>
<evidence type="ECO:0000313" key="6">
    <source>
        <dbReference type="Proteomes" id="UP001075354"/>
    </source>
</evidence>
<organism evidence="5 6">
    <name type="scientific">Megalurothrips usitatus</name>
    <name type="common">bean blossom thrips</name>
    <dbReference type="NCBI Taxonomy" id="439358"/>
    <lineage>
        <taxon>Eukaryota</taxon>
        <taxon>Metazoa</taxon>
        <taxon>Ecdysozoa</taxon>
        <taxon>Arthropoda</taxon>
        <taxon>Hexapoda</taxon>
        <taxon>Insecta</taxon>
        <taxon>Pterygota</taxon>
        <taxon>Neoptera</taxon>
        <taxon>Paraneoptera</taxon>
        <taxon>Thysanoptera</taxon>
        <taxon>Terebrantia</taxon>
        <taxon>Thripoidea</taxon>
        <taxon>Thripidae</taxon>
        <taxon>Megalurothrips</taxon>
    </lineage>
</organism>
<accession>A0AAV7XZ16</accession>
<feature type="chain" id="PRO_5043877216" description="CUB domain-containing protein" evidence="3">
    <location>
        <begin position="20"/>
        <end position="205"/>
    </location>
</feature>
<dbReference type="SUPFAM" id="SSF49854">
    <property type="entry name" value="Spermadhesin, CUB domain"/>
    <property type="match status" value="1"/>
</dbReference>
<dbReference type="InterPro" id="IPR035914">
    <property type="entry name" value="Sperma_CUB_dom_sf"/>
</dbReference>
<evidence type="ECO:0000256" key="1">
    <source>
        <dbReference type="ARBA" id="ARBA00023157"/>
    </source>
</evidence>
<feature type="disulfide bond" evidence="2">
    <location>
        <begin position="47"/>
        <end position="74"/>
    </location>
</feature>
<comment type="caution">
    <text evidence="5">The sequence shown here is derived from an EMBL/GenBank/DDBJ whole genome shotgun (WGS) entry which is preliminary data.</text>
</comment>
<gene>
    <name evidence="5" type="ORF">ONE63_000284</name>
</gene>
<reference evidence="5" key="1">
    <citation type="submission" date="2022-12" db="EMBL/GenBank/DDBJ databases">
        <title>Chromosome-level genome assembly of the bean flower thrips Megalurothrips usitatus.</title>
        <authorList>
            <person name="Ma L."/>
            <person name="Liu Q."/>
            <person name="Li H."/>
            <person name="Cai W."/>
        </authorList>
    </citation>
    <scope>NUCLEOTIDE SEQUENCE</scope>
    <source>
        <strain evidence="5">Cailab_2022a</strain>
    </source>
</reference>
<keyword evidence="1 2" id="KW-1015">Disulfide bond</keyword>
<dbReference type="CDD" id="cd00041">
    <property type="entry name" value="CUB"/>
    <property type="match status" value="1"/>
</dbReference>
<protein>
    <recommendedName>
        <fullName evidence="4">CUB domain-containing protein</fullName>
    </recommendedName>
</protein>
<dbReference type="Proteomes" id="UP001075354">
    <property type="component" value="Chromosome 1"/>
</dbReference>
<evidence type="ECO:0000313" key="5">
    <source>
        <dbReference type="EMBL" id="KAJ1531612.1"/>
    </source>
</evidence>
<dbReference type="InterPro" id="IPR000859">
    <property type="entry name" value="CUB_dom"/>
</dbReference>
<feature type="domain" description="CUB" evidence="4">
    <location>
        <begin position="47"/>
        <end position="175"/>
    </location>
</feature>
<proteinExistence type="predicted"/>
<dbReference type="EMBL" id="JAPTSV010000001">
    <property type="protein sequence ID" value="KAJ1531612.1"/>
    <property type="molecule type" value="Genomic_DNA"/>
</dbReference>